<dbReference type="GO" id="GO:1904680">
    <property type="term" value="F:peptide transmembrane transporter activity"/>
    <property type="evidence" value="ECO:0007669"/>
    <property type="project" value="TreeGrafter"/>
</dbReference>
<comment type="similarity">
    <text evidence="1">Belongs to the bacterial solute-binding protein 5 family.</text>
</comment>
<reference evidence="6 7" key="2">
    <citation type="submission" date="2013-04" db="EMBL/GenBank/DDBJ databases">
        <title>The Genome Sequence of Bilophila wadsworthia 3_1_6.</title>
        <authorList>
            <consortium name="The Broad Institute Genomics Platform"/>
            <person name="Earl A."/>
            <person name="Ward D."/>
            <person name="Feldgarden M."/>
            <person name="Gevers D."/>
            <person name="Sibley C."/>
            <person name="Strauss J."/>
            <person name="Allen-Vercoe E."/>
            <person name="Walker B."/>
            <person name="Young S."/>
            <person name="Zeng Q."/>
            <person name="Gargeya S."/>
            <person name="Fitzgerald M."/>
            <person name="Haas B."/>
            <person name="Abouelleil A."/>
            <person name="Allen A.W."/>
            <person name="Alvarado L."/>
            <person name="Arachchi H.M."/>
            <person name="Berlin A.M."/>
            <person name="Chapman S.B."/>
            <person name="Gainer-Dewar J."/>
            <person name="Goldberg J."/>
            <person name="Griggs A."/>
            <person name="Gujja S."/>
            <person name="Hansen M."/>
            <person name="Howarth C."/>
            <person name="Imamovic A."/>
            <person name="Ireland A."/>
            <person name="Larimer J."/>
            <person name="McCowan C."/>
            <person name="Murphy C."/>
            <person name="Pearson M."/>
            <person name="Poon T.W."/>
            <person name="Priest M."/>
            <person name="Roberts A."/>
            <person name="Saif S."/>
            <person name="Shea T."/>
            <person name="Sisk P."/>
            <person name="Sykes S."/>
            <person name="Wortman J."/>
            <person name="Nusbaum C."/>
            <person name="Birren B."/>
        </authorList>
    </citation>
    <scope>NUCLEOTIDE SEQUENCE [LARGE SCALE GENOMIC DNA]</scope>
    <source>
        <strain evidence="6 7">3_1_6</strain>
    </source>
</reference>
<dbReference type="RefSeq" id="WP_016360762.1">
    <property type="nucleotide sequence ID" value="NZ_KE150238.1"/>
</dbReference>
<protein>
    <submittedName>
        <fullName evidence="6">Peptide/nickel transport system substrate-binding protein</fullName>
    </submittedName>
</protein>
<evidence type="ECO:0000313" key="7">
    <source>
        <dbReference type="Proteomes" id="UP000006034"/>
    </source>
</evidence>
<accession>E5Y4G0</accession>
<reference evidence="6 7" key="1">
    <citation type="submission" date="2010-10" db="EMBL/GenBank/DDBJ databases">
        <authorList>
            <consortium name="The Broad Institute Genome Sequencing Platform"/>
            <person name="Ward D."/>
            <person name="Earl A."/>
            <person name="Feldgarden M."/>
            <person name="Young S.K."/>
            <person name="Gargeya S."/>
            <person name="Zeng Q."/>
            <person name="Alvarado L."/>
            <person name="Berlin A."/>
            <person name="Bochicchio J."/>
            <person name="Chapman S.B."/>
            <person name="Chen Z."/>
            <person name="Freedman E."/>
            <person name="Gellesch M."/>
            <person name="Goldberg J."/>
            <person name="Griggs A."/>
            <person name="Gujja S."/>
            <person name="Heilman E."/>
            <person name="Heiman D."/>
            <person name="Howarth C."/>
            <person name="Mehta T."/>
            <person name="Neiman D."/>
            <person name="Pearson M."/>
            <person name="Roberts A."/>
            <person name="Saif S."/>
            <person name="Shea T."/>
            <person name="Shenoy N."/>
            <person name="Sisk P."/>
            <person name="Stolte C."/>
            <person name="Sykes S."/>
            <person name="White J."/>
            <person name="Yandava C."/>
            <person name="Allen-Vercoe E."/>
            <person name="Sibley C."/>
            <person name="Ambrose C.E."/>
            <person name="Strauss J."/>
            <person name="Daigneault M."/>
            <person name="Haas B."/>
            <person name="Nusbaum C."/>
            <person name="Birren B."/>
        </authorList>
    </citation>
    <scope>NUCLEOTIDE SEQUENCE [LARGE SCALE GENOMIC DNA]</scope>
    <source>
        <strain evidence="6 7">3_1_6</strain>
    </source>
</reference>
<keyword evidence="3 4" id="KW-0732">Signal</keyword>
<evidence type="ECO:0000256" key="1">
    <source>
        <dbReference type="ARBA" id="ARBA00005695"/>
    </source>
</evidence>
<proteinExistence type="inferred from homology"/>
<dbReference type="CDD" id="cd08514">
    <property type="entry name" value="PBP2_AppA_like"/>
    <property type="match status" value="1"/>
</dbReference>
<evidence type="ECO:0000256" key="4">
    <source>
        <dbReference type="SAM" id="SignalP"/>
    </source>
</evidence>
<feature type="domain" description="Solute-binding protein family 5" evidence="5">
    <location>
        <begin position="84"/>
        <end position="445"/>
    </location>
</feature>
<dbReference type="Gene3D" id="3.90.76.10">
    <property type="entry name" value="Dipeptide-binding Protein, Domain 1"/>
    <property type="match status" value="1"/>
</dbReference>
<dbReference type="FunFam" id="3.10.105.10:FF:000006">
    <property type="entry name" value="Peptide ABC transporter substrate-binding protein"/>
    <property type="match status" value="1"/>
</dbReference>
<dbReference type="InterPro" id="IPR039424">
    <property type="entry name" value="SBP_5"/>
</dbReference>
<dbReference type="eggNOG" id="COG0747">
    <property type="taxonomic scope" value="Bacteria"/>
</dbReference>
<dbReference type="Pfam" id="PF00496">
    <property type="entry name" value="SBP_bac_5"/>
    <property type="match status" value="1"/>
</dbReference>
<dbReference type="GO" id="GO:0015833">
    <property type="term" value="P:peptide transport"/>
    <property type="evidence" value="ECO:0007669"/>
    <property type="project" value="TreeGrafter"/>
</dbReference>
<gene>
    <name evidence="6" type="ORF">HMPREF0179_01072</name>
</gene>
<dbReference type="EMBL" id="ADCP02000001">
    <property type="protein sequence ID" value="EFV45112.2"/>
    <property type="molecule type" value="Genomic_DNA"/>
</dbReference>
<dbReference type="PANTHER" id="PTHR30290:SF38">
    <property type="entry name" value="D,D-DIPEPTIDE-BINDING PERIPLASMIC PROTEIN DDPA-RELATED"/>
    <property type="match status" value="1"/>
</dbReference>
<feature type="signal peptide" evidence="4">
    <location>
        <begin position="1"/>
        <end position="27"/>
    </location>
</feature>
<evidence type="ECO:0000256" key="2">
    <source>
        <dbReference type="ARBA" id="ARBA00022448"/>
    </source>
</evidence>
<dbReference type="OrthoDB" id="9772924at2"/>
<dbReference type="InterPro" id="IPR000914">
    <property type="entry name" value="SBP_5_dom"/>
</dbReference>
<dbReference type="AlphaFoldDB" id="E5Y4G0"/>
<dbReference type="Gene3D" id="3.10.105.10">
    <property type="entry name" value="Dipeptide-binding Protein, Domain 3"/>
    <property type="match status" value="1"/>
</dbReference>
<dbReference type="GO" id="GO:0043190">
    <property type="term" value="C:ATP-binding cassette (ABC) transporter complex"/>
    <property type="evidence" value="ECO:0007669"/>
    <property type="project" value="InterPro"/>
</dbReference>
<evidence type="ECO:0000313" key="6">
    <source>
        <dbReference type="EMBL" id="EFV45112.2"/>
    </source>
</evidence>
<dbReference type="GO" id="GO:0030288">
    <property type="term" value="C:outer membrane-bounded periplasmic space"/>
    <property type="evidence" value="ECO:0007669"/>
    <property type="project" value="UniProtKB-ARBA"/>
</dbReference>
<dbReference type="Proteomes" id="UP000006034">
    <property type="component" value="Unassembled WGS sequence"/>
</dbReference>
<dbReference type="SUPFAM" id="SSF53850">
    <property type="entry name" value="Periplasmic binding protein-like II"/>
    <property type="match status" value="1"/>
</dbReference>
<dbReference type="Gene3D" id="3.40.190.10">
    <property type="entry name" value="Periplasmic binding protein-like II"/>
    <property type="match status" value="1"/>
</dbReference>
<evidence type="ECO:0000259" key="5">
    <source>
        <dbReference type="Pfam" id="PF00496"/>
    </source>
</evidence>
<dbReference type="PANTHER" id="PTHR30290">
    <property type="entry name" value="PERIPLASMIC BINDING COMPONENT OF ABC TRANSPORTER"/>
    <property type="match status" value="1"/>
</dbReference>
<dbReference type="STRING" id="563192.HMPREF0179_01072"/>
<keyword evidence="2" id="KW-0813">Transport</keyword>
<dbReference type="GeneID" id="78086212"/>
<dbReference type="PIRSF" id="PIRSF002741">
    <property type="entry name" value="MppA"/>
    <property type="match status" value="1"/>
</dbReference>
<dbReference type="HOGENOM" id="CLU_017028_8_6_7"/>
<organism evidence="6 7">
    <name type="scientific">Bilophila wadsworthia (strain 3_1_6)</name>
    <dbReference type="NCBI Taxonomy" id="563192"/>
    <lineage>
        <taxon>Bacteria</taxon>
        <taxon>Pseudomonadati</taxon>
        <taxon>Thermodesulfobacteriota</taxon>
        <taxon>Desulfovibrionia</taxon>
        <taxon>Desulfovibrionales</taxon>
        <taxon>Desulfovibrionaceae</taxon>
        <taxon>Bilophila</taxon>
    </lineage>
</organism>
<dbReference type="InterPro" id="IPR030678">
    <property type="entry name" value="Peptide/Ni-bd"/>
</dbReference>
<comment type="caution">
    <text evidence="6">The sequence shown here is derived from an EMBL/GenBank/DDBJ whole genome shotgun (WGS) entry which is preliminary data.</text>
</comment>
<keyword evidence="7" id="KW-1185">Reference proteome</keyword>
<feature type="chain" id="PRO_5003202963" evidence="4">
    <location>
        <begin position="28"/>
        <end position="544"/>
    </location>
</feature>
<sequence length="544" mass="62022">MKKSLLILLFTCWALFFAAFRPVMPFAAETAAFPDGTPVTGGRILMGTIGEPSNLIPYMASDSASGEITGLLYVAPLKYDKDLNVVPWAAASYEVLEGGRLLRFVLRDDIRWEDGVPLTADDVEFTYKLMIDPKTPTAYSGDFLAIESFKKTGRLSFEVRYAKPFARSLMTWMGAILPKHVLEGQDIMTTPVARKPIGAGPYRLAKWDAGSMLTLTASDTYFEGRPNLDEVVYRIIPDPSTMFLELKAGKLDMMSLSPQQYLRQTQGPQWERDWRKYRYLSFSYTFLGFNLEHPFFKDVRVRRAISMAIDRQSLIDGVLLGQGVPTVGPYKPGTWAYNDKLTPVRQDVDEARRLLDEAGWKKNKDGLLERDGKPFLFTILVNQGNDSRIKAAIIIQSQLKALGITVHIRTVEWAAFIKEFVNKGHFDAIILAWTITLDPDIYDVWHSSRAKPGGLNFTGYRNAEVDELLVEARSMTDQDRRKELYDRVQEILDAEQPYCFLYVPYALPIVQARFQGIKPALNGIMYNFDRWWVPKDLQRYHVRP</sequence>
<name>E5Y4G0_BILW3</name>
<evidence type="ECO:0000256" key="3">
    <source>
        <dbReference type="ARBA" id="ARBA00022729"/>
    </source>
</evidence>